<dbReference type="AlphaFoldDB" id="A0A5B8I1G0"/>
<dbReference type="PANTHER" id="PTHR30466:SF1">
    <property type="entry name" value="FMN REDUCTASE (NADH) RUTF"/>
    <property type="match status" value="1"/>
</dbReference>
<evidence type="ECO:0000313" key="3">
    <source>
        <dbReference type="EMBL" id="QDY66449.1"/>
    </source>
</evidence>
<dbReference type="SMART" id="SM00903">
    <property type="entry name" value="Flavin_Reduct"/>
    <property type="match status" value="1"/>
</dbReference>
<dbReference type="OrthoDB" id="9792858at2"/>
<dbReference type="Proteomes" id="UP000320717">
    <property type="component" value="Chromosome"/>
</dbReference>
<dbReference type="InterPro" id="IPR012349">
    <property type="entry name" value="Split_barrel_FMN-bd"/>
</dbReference>
<feature type="domain" description="Flavin reductase like" evidence="2">
    <location>
        <begin position="174"/>
        <end position="317"/>
    </location>
</feature>
<dbReference type="GO" id="GO:0010181">
    <property type="term" value="F:FMN binding"/>
    <property type="evidence" value="ECO:0007669"/>
    <property type="project" value="InterPro"/>
</dbReference>
<evidence type="ECO:0000313" key="4">
    <source>
        <dbReference type="EMBL" id="UUX58555.1"/>
    </source>
</evidence>
<evidence type="ECO:0000259" key="2">
    <source>
        <dbReference type="SMART" id="SM00903"/>
    </source>
</evidence>
<dbReference type="EMBL" id="CP042260">
    <property type="protein sequence ID" value="QDY66449.1"/>
    <property type="molecule type" value="Genomic_DNA"/>
</dbReference>
<dbReference type="Pfam" id="PF07366">
    <property type="entry name" value="SnoaL"/>
    <property type="match status" value="1"/>
</dbReference>
<accession>A0A5B8I1G0</accession>
<dbReference type="InterPro" id="IPR050268">
    <property type="entry name" value="NADH-dep_flavin_reductase"/>
</dbReference>
<reference evidence="3 5" key="1">
    <citation type="submission" date="2019-07" db="EMBL/GenBank/DDBJ databases">
        <title>Complete Genome Sequence of drought tolerant Plant Growth-Promoting Rhizobacterium Glutamicibacter halophytocola DR408.</title>
        <authorList>
            <person name="Nishu S.D."/>
            <person name="Lee T.K."/>
        </authorList>
    </citation>
    <scope>NUCLEOTIDE SEQUENCE [LARGE SCALE GENOMIC DNA]</scope>
    <source>
        <strain evidence="3 5">DR408</strain>
    </source>
</reference>
<dbReference type="InterPro" id="IPR002563">
    <property type="entry name" value="Flavin_Rdtase-like_dom"/>
</dbReference>
<keyword evidence="5" id="KW-1185">Reference proteome</keyword>
<keyword evidence="1" id="KW-0560">Oxidoreductase</keyword>
<dbReference type="SUPFAM" id="SSF54427">
    <property type="entry name" value="NTF2-like"/>
    <property type="match status" value="1"/>
</dbReference>
<evidence type="ECO:0000313" key="6">
    <source>
        <dbReference type="Proteomes" id="UP001060018"/>
    </source>
</evidence>
<dbReference type="Proteomes" id="UP001060018">
    <property type="component" value="Chromosome"/>
</dbReference>
<dbReference type="RefSeq" id="WP_146276468.1">
    <property type="nucleotide sequence ID" value="NZ_CP042260.1"/>
</dbReference>
<dbReference type="InterPro" id="IPR032710">
    <property type="entry name" value="NTF2-like_dom_sf"/>
</dbReference>
<dbReference type="PANTHER" id="PTHR30466">
    <property type="entry name" value="FLAVIN REDUCTASE"/>
    <property type="match status" value="1"/>
</dbReference>
<evidence type="ECO:0000256" key="1">
    <source>
        <dbReference type="ARBA" id="ARBA00023002"/>
    </source>
</evidence>
<dbReference type="Gene3D" id="2.30.110.10">
    <property type="entry name" value="Electron Transport, Fmn-binding Protein, Chain A"/>
    <property type="match status" value="1"/>
</dbReference>
<proteinExistence type="predicted"/>
<dbReference type="EMBL" id="CP102487">
    <property type="protein sequence ID" value="UUX58555.1"/>
    <property type="molecule type" value="Genomic_DNA"/>
</dbReference>
<dbReference type="Pfam" id="PF01613">
    <property type="entry name" value="Flavin_Reduct"/>
    <property type="match status" value="1"/>
</dbReference>
<dbReference type="GO" id="GO:0030638">
    <property type="term" value="P:polyketide metabolic process"/>
    <property type="evidence" value="ECO:0007669"/>
    <property type="project" value="InterPro"/>
</dbReference>
<gene>
    <name evidence="3" type="ORF">FQA45_08985</name>
    <name evidence="4" type="ORF">NUH22_14830</name>
</gene>
<dbReference type="Gene3D" id="3.10.450.50">
    <property type="match status" value="1"/>
</dbReference>
<name>A0A5B8I1G0_9MICC</name>
<dbReference type="InterPro" id="IPR009959">
    <property type="entry name" value="Cyclase_SnoaL-like"/>
</dbReference>
<reference evidence="4" key="2">
    <citation type="journal article" date="2022" name="Pest Manag. Sci.">
        <title>Glutamicibacter halophytocola-mediated host fitness of potato tuber moth on Solanaceae crops.</title>
        <authorList>
            <person name="Wang W."/>
            <person name="Xiao G."/>
            <person name="Du G."/>
            <person name="Chang L."/>
            <person name="Yang Y."/>
            <person name="Ye J."/>
            <person name="Chen B."/>
        </authorList>
    </citation>
    <scope>NUCLEOTIDE SEQUENCE</scope>
    <source>
        <strain evidence="4">S2</strain>
    </source>
</reference>
<organism evidence="4 6">
    <name type="scientific">Glutamicibacter halophytocola</name>
    <dbReference type="NCBI Taxonomy" id="1933880"/>
    <lineage>
        <taxon>Bacteria</taxon>
        <taxon>Bacillati</taxon>
        <taxon>Actinomycetota</taxon>
        <taxon>Actinomycetes</taxon>
        <taxon>Micrococcales</taxon>
        <taxon>Micrococcaceae</taxon>
        <taxon>Glutamicibacter</taxon>
    </lineage>
</organism>
<dbReference type="SUPFAM" id="SSF50475">
    <property type="entry name" value="FMN-binding split barrel"/>
    <property type="match status" value="1"/>
</dbReference>
<protein>
    <submittedName>
        <fullName evidence="4">Flavin reductase</fullName>
    </submittedName>
</protein>
<dbReference type="GO" id="GO:0042602">
    <property type="term" value="F:riboflavin reductase (NADPH) activity"/>
    <property type="evidence" value="ECO:0007669"/>
    <property type="project" value="TreeGrafter"/>
</dbReference>
<evidence type="ECO:0000313" key="5">
    <source>
        <dbReference type="Proteomes" id="UP000320717"/>
    </source>
</evidence>
<sequence>MQQTQLSLQQVKNALVASWEAAWDHGNVDSLDEILHADYQRVSNKSKKVSTAQSLKEDILAVREAFPDLVTTIDHLLVDDAEQSIAVFWRTNGTFTRALQGVPATGHSVETRGSNLLKVQDGKVISEQVTWDQSELLEDVGVPSLKSAFETPDDGIVVDDLSGVPNLEELKGFNRQFITGVTVVTTKDENGAPRGLAANSYVSVSLEPPLVLVCVQKTTSTYASLFKSTHLGINIMSNEQRETVGTFASKADDKFANLAWHEGPNGTPMLDGSAASIEAEIKERFQAKTHTVFIAKVKHSEVADIEPMIYKAGRFFDGAELQAL</sequence>